<comment type="catalytic activity">
    <reaction evidence="14">
        <text>L-seryl-[protein] + ATP = O-phospho-L-seryl-[protein] + ADP + H(+)</text>
        <dbReference type="Rhea" id="RHEA:17989"/>
        <dbReference type="Rhea" id="RHEA-COMP:9863"/>
        <dbReference type="Rhea" id="RHEA-COMP:11604"/>
        <dbReference type="ChEBI" id="CHEBI:15378"/>
        <dbReference type="ChEBI" id="CHEBI:29999"/>
        <dbReference type="ChEBI" id="CHEBI:30616"/>
        <dbReference type="ChEBI" id="CHEBI:83421"/>
        <dbReference type="ChEBI" id="CHEBI:456216"/>
        <dbReference type="EC" id="2.7.11.1"/>
    </reaction>
</comment>
<dbReference type="GO" id="GO:0010506">
    <property type="term" value="P:regulation of autophagy"/>
    <property type="evidence" value="ECO:0007669"/>
    <property type="project" value="InterPro"/>
</dbReference>
<evidence type="ECO:0000256" key="6">
    <source>
        <dbReference type="ARBA" id="ARBA00022679"/>
    </source>
</evidence>
<protein>
    <recommendedName>
        <fullName evidence="3">non-specific serine/threonine protein kinase</fullName>
        <ecNumber evidence="3">2.7.11.1</ecNumber>
    </recommendedName>
    <alternativeName>
        <fullName evidence="12">Autophagy-related protein 1</fullName>
    </alternativeName>
</protein>
<feature type="region of interest" description="Disordered" evidence="16">
    <location>
        <begin position="530"/>
        <end position="564"/>
    </location>
</feature>
<keyword evidence="11" id="KW-0072">Autophagy</keyword>
<evidence type="ECO:0000256" key="14">
    <source>
        <dbReference type="ARBA" id="ARBA00048679"/>
    </source>
</evidence>
<dbReference type="Pfam" id="PF00498">
    <property type="entry name" value="FHA"/>
    <property type="match status" value="1"/>
</dbReference>
<name>A0A559LK38_FUSOC</name>
<dbReference type="InterPro" id="IPR008984">
    <property type="entry name" value="SMAD_FHA_dom_sf"/>
</dbReference>
<dbReference type="AlphaFoldDB" id="A0A559LK38"/>
<feature type="domain" description="Protein kinase" evidence="18">
    <location>
        <begin position="169"/>
        <end position="422"/>
    </location>
</feature>
<dbReference type="GO" id="GO:0005829">
    <property type="term" value="C:cytosol"/>
    <property type="evidence" value="ECO:0007669"/>
    <property type="project" value="TreeGrafter"/>
</dbReference>
<evidence type="ECO:0000256" key="16">
    <source>
        <dbReference type="SAM" id="MobiDB-lite"/>
    </source>
</evidence>
<accession>A0A559LK38</accession>
<dbReference type="CDD" id="cd14014">
    <property type="entry name" value="STKc_PknB_like"/>
    <property type="match status" value="1"/>
</dbReference>
<evidence type="ECO:0000256" key="12">
    <source>
        <dbReference type="ARBA" id="ARBA00030237"/>
    </source>
</evidence>
<dbReference type="GO" id="GO:0005776">
    <property type="term" value="C:autophagosome"/>
    <property type="evidence" value="ECO:0007669"/>
    <property type="project" value="TreeGrafter"/>
</dbReference>
<comment type="caution">
    <text evidence="19">The sequence shown here is derived from an EMBL/GenBank/DDBJ whole genome shotgun (WGS) entry which is preliminary data.</text>
</comment>
<dbReference type="InterPro" id="IPR008271">
    <property type="entry name" value="Ser/Thr_kinase_AS"/>
</dbReference>
<dbReference type="Gene3D" id="2.60.200.20">
    <property type="match status" value="1"/>
</dbReference>
<dbReference type="Gene3D" id="1.10.510.10">
    <property type="entry name" value="Transferase(Phosphotransferase) domain 1"/>
    <property type="match status" value="1"/>
</dbReference>
<evidence type="ECO:0000313" key="20">
    <source>
        <dbReference type="Proteomes" id="UP000320707"/>
    </source>
</evidence>
<evidence type="ECO:0000256" key="3">
    <source>
        <dbReference type="ARBA" id="ARBA00012513"/>
    </source>
</evidence>
<dbReference type="SUPFAM" id="SSF49879">
    <property type="entry name" value="SMAD/FHA domain"/>
    <property type="match status" value="1"/>
</dbReference>
<evidence type="ECO:0000256" key="15">
    <source>
        <dbReference type="PROSITE-ProRule" id="PRU10141"/>
    </source>
</evidence>
<evidence type="ECO:0000259" key="17">
    <source>
        <dbReference type="PROSITE" id="PS50006"/>
    </source>
</evidence>
<dbReference type="GO" id="GO:0034045">
    <property type="term" value="C:phagophore assembly site membrane"/>
    <property type="evidence" value="ECO:0007669"/>
    <property type="project" value="UniProtKB-SubCell"/>
</dbReference>
<dbReference type="PROSITE" id="PS00107">
    <property type="entry name" value="PROTEIN_KINASE_ATP"/>
    <property type="match status" value="1"/>
</dbReference>
<dbReference type="PANTHER" id="PTHR24348">
    <property type="entry name" value="SERINE/THREONINE-PROTEIN KINASE UNC-51-RELATED"/>
    <property type="match status" value="1"/>
</dbReference>
<keyword evidence="8 19" id="KW-0418">Kinase</keyword>
<evidence type="ECO:0000313" key="19">
    <source>
        <dbReference type="EMBL" id="TVY74645.1"/>
    </source>
</evidence>
<reference evidence="19 20" key="1">
    <citation type="journal article" date="2019" name="Microbiol. Resour. Announc.">
        <title>High-quality draft genome sequence of Fusarium oxysporum f. sp. cubense strain 160527, a causal agent of Panama disease.</title>
        <authorList>
            <person name="Asai S."/>
            <person name="Ayukawa Y."/>
            <person name="Gan P."/>
            <person name="Masuda S."/>
            <person name="Komatsu K."/>
            <person name="Shirasu K."/>
            <person name="Arie T."/>
        </authorList>
    </citation>
    <scope>NUCLEOTIDE SEQUENCE [LARGE SCALE GENOMIC DNA]</scope>
    <source>
        <strain evidence="19 20">160527</strain>
    </source>
</reference>
<dbReference type="Proteomes" id="UP000320707">
    <property type="component" value="Unassembled WGS sequence"/>
</dbReference>
<gene>
    <name evidence="19" type="primary">par-1</name>
    <name evidence="19" type="ORF">Focb16_v006022</name>
</gene>
<dbReference type="GO" id="GO:0004674">
    <property type="term" value="F:protein serine/threonine kinase activity"/>
    <property type="evidence" value="ECO:0007669"/>
    <property type="project" value="UniProtKB-KW"/>
</dbReference>
<proteinExistence type="inferred from homology"/>
<comment type="subcellular location">
    <subcellularLocation>
        <location evidence="1">Preautophagosomal structure membrane</location>
        <topology evidence="1">Peripheral membrane protein</topology>
    </subcellularLocation>
</comment>
<comment type="catalytic activity">
    <reaction evidence="13">
        <text>L-threonyl-[protein] + ATP = O-phospho-L-threonyl-[protein] + ADP + H(+)</text>
        <dbReference type="Rhea" id="RHEA:46608"/>
        <dbReference type="Rhea" id="RHEA-COMP:11060"/>
        <dbReference type="Rhea" id="RHEA-COMP:11605"/>
        <dbReference type="ChEBI" id="CHEBI:15378"/>
        <dbReference type="ChEBI" id="CHEBI:30013"/>
        <dbReference type="ChEBI" id="CHEBI:30616"/>
        <dbReference type="ChEBI" id="CHEBI:61977"/>
        <dbReference type="ChEBI" id="CHEBI:456216"/>
        <dbReference type="EC" id="2.7.11.1"/>
    </reaction>
</comment>
<keyword evidence="7 15" id="KW-0547">Nucleotide-binding</keyword>
<evidence type="ECO:0000256" key="7">
    <source>
        <dbReference type="ARBA" id="ARBA00022741"/>
    </source>
</evidence>
<evidence type="ECO:0000256" key="11">
    <source>
        <dbReference type="ARBA" id="ARBA00023006"/>
    </source>
</evidence>
<evidence type="ECO:0000256" key="13">
    <source>
        <dbReference type="ARBA" id="ARBA00047899"/>
    </source>
</evidence>
<dbReference type="InterPro" id="IPR000719">
    <property type="entry name" value="Prot_kinase_dom"/>
</dbReference>
<comment type="similarity">
    <text evidence="2">Belongs to the protein kinase superfamily. CAMK Ser/Thr protein kinase family. CHEK2 subfamily.</text>
</comment>
<dbReference type="SMART" id="SM00220">
    <property type="entry name" value="S_TKc"/>
    <property type="match status" value="1"/>
</dbReference>
<dbReference type="Pfam" id="PF00069">
    <property type="entry name" value="Pkinase"/>
    <property type="match status" value="1"/>
</dbReference>
<dbReference type="InterPro" id="IPR011009">
    <property type="entry name" value="Kinase-like_dom_sf"/>
</dbReference>
<dbReference type="PANTHER" id="PTHR24348:SF22">
    <property type="entry name" value="NON-SPECIFIC SERINE_THREONINE PROTEIN KINASE"/>
    <property type="match status" value="1"/>
</dbReference>
<dbReference type="PROSITE" id="PS50006">
    <property type="entry name" value="FHA_DOMAIN"/>
    <property type="match status" value="1"/>
</dbReference>
<dbReference type="GO" id="GO:0005524">
    <property type="term" value="F:ATP binding"/>
    <property type="evidence" value="ECO:0007669"/>
    <property type="project" value="UniProtKB-UniRule"/>
</dbReference>
<evidence type="ECO:0000256" key="9">
    <source>
        <dbReference type="ARBA" id="ARBA00022840"/>
    </source>
</evidence>
<keyword evidence="4" id="KW-0813">Transport</keyword>
<dbReference type="GO" id="GO:0015031">
    <property type="term" value="P:protein transport"/>
    <property type="evidence" value="ECO:0007669"/>
    <property type="project" value="UniProtKB-KW"/>
</dbReference>
<dbReference type="InterPro" id="IPR017441">
    <property type="entry name" value="Protein_kinase_ATP_BS"/>
</dbReference>
<dbReference type="EC" id="2.7.11.1" evidence="3"/>
<evidence type="ECO:0000256" key="2">
    <source>
        <dbReference type="ARBA" id="ARBA00005575"/>
    </source>
</evidence>
<keyword evidence="9 15" id="KW-0067">ATP-binding</keyword>
<organism evidence="19 20">
    <name type="scientific">Fusarium oxysporum f. sp. cubense</name>
    <dbReference type="NCBI Taxonomy" id="61366"/>
    <lineage>
        <taxon>Eukaryota</taxon>
        <taxon>Fungi</taxon>
        <taxon>Dikarya</taxon>
        <taxon>Ascomycota</taxon>
        <taxon>Pezizomycotina</taxon>
        <taxon>Sordariomycetes</taxon>
        <taxon>Hypocreomycetidae</taxon>
        <taxon>Hypocreales</taxon>
        <taxon>Nectriaceae</taxon>
        <taxon>Fusarium</taxon>
        <taxon>Fusarium oxysporum species complex</taxon>
    </lineage>
</organism>
<evidence type="ECO:0000256" key="10">
    <source>
        <dbReference type="ARBA" id="ARBA00022927"/>
    </source>
</evidence>
<keyword evidence="5" id="KW-0723">Serine/threonine-protein kinase</keyword>
<dbReference type="SUPFAM" id="SSF56112">
    <property type="entry name" value="Protein kinase-like (PK-like)"/>
    <property type="match status" value="1"/>
</dbReference>
<dbReference type="InterPro" id="IPR045269">
    <property type="entry name" value="Atg1-like"/>
</dbReference>
<keyword evidence="10" id="KW-0653">Protein transport</keyword>
<evidence type="ECO:0000256" key="8">
    <source>
        <dbReference type="ARBA" id="ARBA00022777"/>
    </source>
</evidence>
<dbReference type="InterPro" id="IPR000253">
    <property type="entry name" value="FHA_dom"/>
</dbReference>
<dbReference type="PROSITE" id="PS00108">
    <property type="entry name" value="PROTEIN_KINASE_ST"/>
    <property type="match status" value="1"/>
</dbReference>
<sequence>MENDIIAHIYWIRERPRLERPRTQFNRGERESTQPLETWNVSALDYLPYLEITFNDIPRTNRGFLFGYNPYCDVVLPNQGISGTHFSLTFDNSNRLIVKDLNSLRATEVTYDGNGKSARSGFQWIVGGHDILQDKRRVAIAVPDIISFQIFVPLTRPLTGTQTPGTGEIYLRKKLGKGTFSTVTHLWNVSTGDERVVKAPNHDHRVFNKQAWYDEARIMGQLSHPHIVQLIASSFTPRPKLYLEYIPGGSLEAHEDISYNETLSLIRQCLSALTYLHESEPPVAHRDIKPANILVQHRYDDDIFVKLGDFGISRDRAELETFCGTLRYQAPEIWLGPGYTPIVDIWSLGVVACELIYGLPFSGHKIRSVAWCKSIVIGLRQSQQETPNDFGRFLLNAMVVLSPDSRFSARDCYDLVLDLPWSQATDQMTSRYIVQDHDIGGSEYARTITPSYFTSSGTLDSSSSFSQQQEVPSPLMITEYNNPRQRHEMSQFRDCSEHLFNPLYVGSSLASQLGENDSWASQFQHGSAQWEAGAAGSQTGSHHELAKSSVSPGQREGQGSVCPEESNAICEDDYEEQALAAMLLQAIAQS</sequence>
<dbReference type="GO" id="GO:0000045">
    <property type="term" value="P:autophagosome assembly"/>
    <property type="evidence" value="ECO:0007669"/>
    <property type="project" value="TreeGrafter"/>
</dbReference>
<keyword evidence="6" id="KW-0808">Transferase</keyword>
<evidence type="ECO:0000256" key="5">
    <source>
        <dbReference type="ARBA" id="ARBA00022527"/>
    </source>
</evidence>
<dbReference type="EMBL" id="SRMI01000003">
    <property type="protein sequence ID" value="TVY74645.1"/>
    <property type="molecule type" value="Genomic_DNA"/>
</dbReference>
<evidence type="ECO:0000259" key="18">
    <source>
        <dbReference type="PROSITE" id="PS50011"/>
    </source>
</evidence>
<feature type="domain" description="FHA" evidence="17">
    <location>
        <begin position="64"/>
        <end position="110"/>
    </location>
</feature>
<evidence type="ECO:0000256" key="1">
    <source>
        <dbReference type="ARBA" id="ARBA00004623"/>
    </source>
</evidence>
<evidence type="ECO:0000256" key="4">
    <source>
        <dbReference type="ARBA" id="ARBA00022448"/>
    </source>
</evidence>
<dbReference type="PROSITE" id="PS50011">
    <property type="entry name" value="PROTEIN_KINASE_DOM"/>
    <property type="match status" value="1"/>
</dbReference>
<feature type="binding site" evidence="15">
    <location>
        <position position="198"/>
    </location>
    <ligand>
        <name>ATP</name>
        <dbReference type="ChEBI" id="CHEBI:30616"/>
    </ligand>
</feature>
<dbReference type="CDD" id="cd00060">
    <property type="entry name" value="FHA"/>
    <property type="match status" value="1"/>
</dbReference>